<dbReference type="InterPro" id="IPR020845">
    <property type="entry name" value="AMP-binding_CS"/>
</dbReference>
<organism evidence="3">
    <name type="scientific">Thiolapillus brandeum</name>
    <dbReference type="NCBI Taxonomy" id="1076588"/>
    <lineage>
        <taxon>Bacteria</taxon>
        <taxon>Pseudomonadati</taxon>
        <taxon>Pseudomonadota</taxon>
        <taxon>Gammaproteobacteria</taxon>
        <taxon>Chromatiales</taxon>
        <taxon>Sedimenticolaceae</taxon>
        <taxon>Thiolapillus</taxon>
    </lineage>
</organism>
<evidence type="ECO:0000313" key="3">
    <source>
        <dbReference type="EMBL" id="HDK37584.1"/>
    </source>
</evidence>
<reference evidence="3" key="1">
    <citation type="journal article" date="2020" name="mSystems">
        <title>Genome- and Community-Level Interaction Insights into Carbon Utilization and Element Cycling Functions of Hydrothermarchaeota in Hydrothermal Sediment.</title>
        <authorList>
            <person name="Zhou Z."/>
            <person name="Liu Y."/>
            <person name="Xu W."/>
            <person name="Pan J."/>
            <person name="Luo Z.H."/>
            <person name="Li M."/>
        </authorList>
    </citation>
    <scope>NUCLEOTIDE SEQUENCE [LARGE SCALE GENOMIC DNA]</scope>
    <source>
        <strain evidence="3">HyVt-26</strain>
    </source>
</reference>
<dbReference type="PANTHER" id="PTHR43767">
    <property type="entry name" value="LONG-CHAIN-FATTY-ACID--COA LIGASE"/>
    <property type="match status" value="1"/>
</dbReference>
<name>A0A831NYJ6_9GAMM</name>
<protein>
    <submittedName>
        <fullName evidence="3">Long-chain acyl-CoA synthetase</fullName>
    </submittedName>
</protein>
<dbReference type="EMBL" id="DRCV01000047">
    <property type="protein sequence ID" value="HDK37584.1"/>
    <property type="molecule type" value="Genomic_DNA"/>
</dbReference>
<dbReference type="Pfam" id="PF00501">
    <property type="entry name" value="AMP-binding"/>
    <property type="match status" value="1"/>
</dbReference>
<accession>A0A831NYJ6</accession>
<dbReference type="SUPFAM" id="SSF56801">
    <property type="entry name" value="Acetyl-CoA synthetase-like"/>
    <property type="match status" value="1"/>
</dbReference>
<evidence type="ECO:0000259" key="2">
    <source>
        <dbReference type="Pfam" id="PF00501"/>
    </source>
</evidence>
<sequence length="560" mass="60255">MPALRAGTGMGRLLRLQPTGVCGLYPGGLHSFSSGCSAEYCPRKHLERCIYCRSEGSAADQERQPMSQIIAALRRHAVLQPDAPALVGEHSALTWRELHEQVRGLSAKLQGVGSLGLLLGNSLQWVIADLAALATGITCVPVPHFFSPDQVRHALQDAAVDHVICEHAEAFGAVSLAFGSAELSVAGKSLHLLKYDYQQKTSHAGIAKITYTSGTTGSPKGVPLSLPQIETVASSLFKVAEGSEEDRALVLLPLSTLLENVGSVYIPVLAGACILVPDAASLGFHGSSRVDAASLGQKLQQLQPTTAILVPHLLKLFIVLAEQQMLPDSFRFIAVGGAPVSASQLAQAKNLSLPVYQGYGMSEAASVVTMNGIADNRPGSVGKPLPHCRMRIADDGEIMLFGTAFHGYVHDQGHVDREWFASGDLGYRDEDGYLFVNGRKREVIITAYGRNVSPEWVESELLTEASIAQAAVFGNGQPFLSAVIVPAAGQEQADIQHAINRVNLRLPDYARVQQHVLAPQPFLPQHGELTANGRPRRKQIEAHYQDLLSASYERKHEHVL</sequence>
<dbReference type="InterPro" id="IPR042099">
    <property type="entry name" value="ANL_N_sf"/>
</dbReference>
<dbReference type="Gene3D" id="3.30.300.30">
    <property type="match status" value="1"/>
</dbReference>
<keyword evidence="1" id="KW-0436">Ligase</keyword>
<dbReference type="Pfam" id="PF23562">
    <property type="entry name" value="AMP-binding_C_3"/>
    <property type="match status" value="1"/>
</dbReference>
<dbReference type="InterPro" id="IPR045851">
    <property type="entry name" value="AMP-bd_C_sf"/>
</dbReference>
<dbReference type="InterPro" id="IPR000873">
    <property type="entry name" value="AMP-dep_synth/lig_dom"/>
</dbReference>
<dbReference type="Proteomes" id="UP000885822">
    <property type="component" value="Unassembled WGS sequence"/>
</dbReference>
<gene>
    <name evidence="3" type="ORF">ENG92_01015</name>
</gene>
<dbReference type="AlphaFoldDB" id="A0A831NYJ6"/>
<dbReference type="InterPro" id="IPR050237">
    <property type="entry name" value="ATP-dep_AMP-bd_enzyme"/>
</dbReference>
<dbReference type="PROSITE" id="PS00455">
    <property type="entry name" value="AMP_BINDING"/>
    <property type="match status" value="1"/>
</dbReference>
<dbReference type="Gene3D" id="3.40.50.12780">
    <property type="entry name" value="N-terminal domain of ligase-like"/>
    <property type="match status" value="1"/>
</dbReference>
<comment type="caution">
    <text evidence="3">The sequence shown here is derived from an EMBL/GenBank/DDBJ whole genome shotgun (WGS) entry which is preliminary data.</text>
</comment>
<feature type="domain" description="AMP-dependent synthetase/ligase" evidence="2">
    <location>
        <begin position="74"/>
        <end position="396"/>
    </location>
</feature>
<proteinExistence type="predicted"/>
<dbReference type="GO" id="GO:0016874">
    <property type="term" value="F:ligase activity"/>
    <property type="evidence" value="ECO:0007669"/>
    <property type="project" value="UniProtKB-KW"/>
</dbReference>
<dbReference type="PANTHER" id="PTHR43767:SF8">
    <property type="entry name" value="LONG-CHAIN-FATTY-ACID--COA LIGASE"/>
    <property type="match status" value="1"/>
</dbReference>
<evidence type="ECO:0000256" key="1">
    <source>
        <dbReference type="ARBA" id="ARBA00022598"/>
    </source>
</evidence>